<evidence type="ECO:0000256" key="1">
    <source>
        <dbReference type="SAM" id="MobiDB-lite"/>
    </source>
</evidence>
<feature type="compositionally biased region" description="Polar residues" evidence="1">
    <location>
        <begin position="47"/>
        <end position="58"/>
    </location>
</feature>
<reference evidence="2" key="2">
    <citation type="journal article" date="2024" name="Plant">
        <title>Genomic evolution and insights into agronomic trait innovations of Sesamum species.</title>
        <authorList>
            <person name="Miao H."/>
            <person name="Wang L."/>
            <person name="Qu L."/>
            <person name="Liu H."/>
            <person name="Sun Y."/>
            <person name="Le M."/>
            <person name="Wang Q."/>
            <person name="Wei S."/>
            <person name="Zheng Y."/>
            <person name="Lin W."/>
            <person name="Duan Y."/>
            <person name="Cao H."/>
            <person name="Xiong S."/>
            <person name="Wang X."/>
            <person name="Wei L."/>
            <person name="Li C."/>
            <person name="Ma Q."/>
            <person name="Ju M."/>
            <person name="Zhao R."/>
            <person name="Li G."/>
            <person name="Mu C."/>
            <person name="Tian Q."/>
            <person name="Mei H."/>
            <person name="Zhang T."/>
            <person name="Gao T."/>
            <person name="Zhang H."/>
        </authorList>
    </citation>
    <scope>NUCLEOTIDE SEQUENCE</scope>
    <source>
        <strain evidence="2">G01</strain>
    </source>
</reference>
<name>A0AAW2LGT5_9LAMI</name>
<reference evidence="2" key="1">
    <citation type="submission" date="2020-06" db="EMBL/GenBank/DDBJ databases">
        <authorList>
            <person name="Li T."/>
            <person name="Hu X."/>
            <person name="Zhang T."/>
            <person name="Song X."/>
            <person name="Zhang H."/>
            <person name="Dai N."/>
            <person name="Sheng W."/>
            <person name="Hou X."/>
            <person name="Wei L."/>
        </authorList>
    </citation>
    <scope>NUCLEOTIDE SEQUENCE</scope>
    <source>
        <strain evidence="2">G01</strain>
        <tissue evidence="2">Leaf</tissue>
    </source>
</reference>
<dbReference type="AlphaFoldDB" id="A0AAW2LGT5"/>
<protein>
    <submittedName>
        <fullName evidence="2">Uncharacterized protein</fullName>
    </submittedName>
</protein>
<dbReference type="EMBL" id="JACGWK010000014">
    <property type="protein sequence ID" value="KAL0317832.1"/>
    <property type="molecule type" value="Genomic_DNA"/>
</dbReference>
<feature type="region of interest" description="Disordered" evidence="1">
    <location>
        <begin position="22"/>
        <end position="58"/>
    </location>
</feature>
<feature type="compositionally biased region" description="Acidic residues" evidence="1">
    <location>
        <begin position="34"/>
        <end position="46"/>
    </location>
</feature>
<comment type="caution">
    <text evidence="2">The sequence shown here is derived from an EMBL/GenBank/DDBJ whole genome shotgun (WGS) entry which is preliminary data.</text>
</comment>
<gene>
    <name evidence="2" type="ORF">Sangu_2197500</name>
</gene>
<proteinExistence type="predicted"/>
<accession>A0AAW2LGT5</accession>
<organism evidence="2">
    <name type="scientific">Sesamum angustifolium</name>
    <dbReference type="NCBI Taxonomy" id="2727405"/>
    <lineage>
        <taxon>Eukaryota</taxon>
        <taxon>Viridiplantae</taxon>
        <taxon>Streptophyta</taxon>
        <taxon>Embryophyta</taxon>
        <taxon>Tracheophyta</taxon>
        <taxon>Spermatophyta</taxon>
        <taxon>Magnoliopsida</taxon>
        <taxon>eudicotyledons</taxon>
        <taxon>Gunneridae</taxon>
        <taxon>Pentapetalae</taxon>
        <taxon>asterids</taxon>
        <taxon>lamiids</taxon>
        <taxon>Lamiales</taxon>
        <taxon>Pedaliaceae</taxon>
        <taxon>Sesamum</taxon>
    </lineage>
</organism>
<sequence>MGDDSYWTQTGNAFGLLDKLTEEGEFVETSQSQPEDDQNTENELGDSESNQLAVTPSVAQPKCLKILDPSCPLNRNPMDTESVQTKDQTLTAHDENVILSDDQKTNALHKRVSLMALRLQHLN</sequence>
<evidence type="ECO:0000313" key="2">
    <source>
        <dbReference type="EMBL" id="KAL0317832.1"/>
    </source>
</evidence>